<feature type="compositionally biased region" description="Low complexity" evidence="4">
    <location>
        <begin position="61"/>
        <end position="81"/>
    </location>
</feature>
<evidence type="ECO:0000256" key="5">
    <source>
        <dbReference type="SAM" id="Phobius"/>
    </source>
</evidence>
<name>A0A388JX53_CHABU</name>
<feature type="region of interest" description="Disordered" evidence="4">
    <location>
        <begin position="407"/>
        <end position="435"/>
    </location>
</feature>
<evidence type="ECO:0000256" key="3">
    <source>
        <dbReference type="ARBA" id="ARBA00022679"/>
    </source>
</evidence>
<sequence length="855" mass="93743">MVLAPRSGRRVGNDGEDTSLSHVCQLDSNGIVVLSPNLMRSQSPNVGLHARSNVSSDPHQSGLSPASNLSSSPDSASLMPSPDDEAGGRRKGKQGKYSENLGTFDDRRRSVSRPAILTVLVLLLFLFALASRSRSGRPRSRSRSRRNASPHHGAFEFPGNNRRVDIDDDGEDDEFNVHGIVEEGEGSVPKLILPRWIRRPEQGTPRVLLVSDSWLSCGNDGGVAGGHARFRRQIAENRLLYARRWGSGAMDVWMSLDRLVDSTTATHTDSPAAATSTDPGWNSVVGISNLLQTHSDYDWLLYLAPDVLVLDLDFAIPWERYVDRDLVLWGSREELTRSVGEGPGGDIAPVVVEPRVMLIRPSAWSISFVQRLMEIGGIGREGVGGGGGDAEDELKRRRRDQILEKMVQQQKMTKGRTTTAEAAAVGGGGGGGGGKGVMDGKVSPRVALTYLLKFVDGVEDVQRKVHFENSYHLSGCWESVVPHLEQYQSNWIGDGVEPPFAVTFEDCDLFCGYGVDDHRRSSSSSSSAAGAATSSACLNAFAKARAFVLNQTTSATAAAHRQRAPPASRSAASARLTCTSPRVSQEEILHLQQTVDQMLTRLQALEKQPAAVAAAGPSNPTTHVQVLEDDVSNIKRVHQDFRTSQQATNLQLETQVQAAATVTPAAASSRRPPKLDDCDQSKTEPIPWWRQFSLRLDMHHVPNNDRHPCLYHRSGGACQAWLDNILTSHGVAVSELHTKLIWQELTDAWHKRFQVEPPDLQAMDKLNKLHQNMLLSQNWIIEFQRLASIPYLPLAFRGIKHLFIMCSCPALQNALTQIAETLDTSDKLFSTALSARIPLQGYPPWLLQATKNSLV</sequence>
<dbReference type="Gramene" id="GBG62365">
    <property type="protein sequence ID" value="GBG62365"/>
    <property type="gene ID" value="CBR_g30319"/>
</dbReference>
<feature type="region of interest" description="Disordered" evidence="4">
    <location>
        <begin position="662"/>
        <end position="682"/>
    </location>
</feature>
<evidence type="ECO:0000313" key="6">
    <source>
        <dbReference type="EMBL" id="GBG62365.1"/>
    </source>
</evidence>
<evidence type="ECO:0000313" key="7">
    <source>
        <dbReference type="Proteomes" id="UP000265515"/>
    </source>
</evidence>
<feature type="compositionally biased region" description="Polar residues" evidence="4">
    <location>
        <begin position="407"/>
        <end position="420"/>
    </location>
</feature>
<feature type="compositionally biased region" description="Basic and acidic residues" evidence="4">
    <location>
        <begin position="673"/>
        <end position="682"/>
    </location>
</feature>
<keyword evidence="2" id="KW-0328">Glycosyltransferase</keyword>
<evidence type="ECO:0000256" key="1">
    <source>
        <dbReference type="ARBA" id="ARBA00004323"/>
    </source>
</evidence>
<feature type="compositionally biased region" description="Gly residues" evidence="4">
    <location>
        <begin position="425"/>
        <end position="435"/>
    </location>
</feature>
<dbReference type="InterPro" id="IPR008630">
    <property type="entry name" value="Glyco_trans_34"/>
</dbReference>
<organism evidence="6 7">
    <name type="scientific">Chara braunii</name>
    <name type="common">Braun's stonewort</name>
    <dbReference type="NCBI Taxonomy" id="69332"/>
    <lineage>
        <taxon>Eukaryota</taxon>
        <taxon>Viridiplantae</taxon>
        <taxon>Streptophyta</taxon>
        <taxon>Charophyceae</taxon>
        <taxon>Charales</taxon>
        <taxon>Characeae</taxon>
        <taxon>Chara</taxon>
    </lineage>
</organism>
<feature type="transmembrane region" description="Helical" evidence="5">
    <location>
        <begin position="114"/>
        <end position="131"/>
    </location>
</feature>
<keyword evidence="3" id="KW-0808">Transferase</keyword>
<dbReference type="GO" id="GO:0016757">
    <property type="term" value="F:glycosyltransferase activity"/>
    <property type="evidence" value="ECO:0007669"/>
    <property type="project" value="UniProtKB-KW"/>
</dbReference>
<gene>
    <name evidence="6" type="ORF">CBR_g30319</name>
</gene>
<dbReference type="PANTHER" id="PTHR31311:SF44">
    <property type="entry name" value="GLYCOSYLTRANSFERASE 2-RELATED"/>
    <property type="match status" value="1"/>
</dbReference>
<feature type="region of interest" description="Disordered" evidence="4">
    <location>
        <begin position="135"/>
        <end position="163"/>
    </location>
</feature>
<accession>A0A388JX53</accession>
<evidence type="ECO:0008006" key="8">
    <source>
        <dbReference type="Google" id="ProtNLM"/>
    </source>
</evidence>
<keyword evidence="5" id="KW-0812">Transmembrane</keyword>
<protein>
    <recommendedName>
        <fullName evidence="8">Nucleotide-diphospho-sugar transferase domain-containing protein</fullName>
    </recommendedName>
</protein>
<dbReference type="PANTHER" id="PTHR31311">
    <property type="entry name" value="XYLOGLUCAN 6-XYLOSYLTRANSFERASE 5-RELATED-RELATED"/>
    <property type="match status" value="1"/>
</dbReference>
<feature type="region of interest" description="Disordered" evidence="4">
    <location>
        <begin position="43"/>
        <end position="101"/>
    </location>
</feature>
<dbReference type="STRING" id="69332.A0A388JX53"/>
<keyword evidence="7" id="KW-1185">Reference proteome</keyword>
<evidence type="ECO:0000256" key="4">
    <source>
        <dbReference type="SAM" id="MobiDB-lite"/>
    </source>
</evidence>
<dbReference type="GO" id="GO:0000139">
    <property type="term" value="C:Golgi membrane"/>
    <property type="evidence" value="ECO:0007669"/>
    <property type="project" value="UniProtKB-SubCell"/>
</dbReference>
<keyword evidence="5" id="KW-0472">Membrane</keyword>
<feature type="compositionally biased region" description="Basic residues" evidence="4">
    <location>
        <begin position="135"/>
        <end position="149"/>
    </location>
</feature>
<reference evidence="6 7" key="1">
    <citation type="journal article" date="2018" name="Cell">
        <title>The Chara Genome: Secondary Complexity and Implications for Plant Terrestrialization.</title>
        <authorList>
            <person name="Nishiyama T."/>
            <person name="Sakayama H."/>
            <person name="Vries J.D."/>
            <person name="Buschmann H."/>
            <person name="Saint-Marcoux D."/>
            <person name="Ullrich K.K."/>
            <person name="Haas F.B."/>
            <person name="Vanderstraeten L."/>
            <person name="Becker D."/>
            <person name="Lang D."/>
            <person name="Vosolsobe S."/>
            <person name="Rombauts S."/>
            <person name="Wilhelmsson P.K.I."/>
            <person name="Janitza P."/>
            <person name="Kern R."/>
            <person name="Heyl A."/>
            <person name="Rumpler F."/>
            <person name="Villalobos L.I.A.C."/>
            <person name="Clay J.M."/>
            <person name="Skokan R."/>
            <person name="Toyoda A."/>
            <person name="Suzuki Y."/>
            <person name="Kagoshima H."/>
            <person name="Schijlen E."/>
            <person name="Tajeshwar N."/>
            <person name="Catarino B."/>
            <person name="Hetherington A.J."/>
            <person name="Saltykova A."/>
            <person name="Bonnot C."/>
            <person name="Breuninger H."/>
            <person name="Symeonidi A."/>
            <person name="Radhakrishnan G.V."/>
            <person name="Van Nieuwerburgh F."/>
            <person name="Deforce D."/>
            <person name="Chang C."/>
            <person name="Karol K.G."/>
            <person name="Hedrich R."/>
            <person name="Ulvskov P."/>
            <person name="Glockner G."/>
            <person name="Delwiche C.F."/>
            <person name="Petrasek J."/>
            <person name="Van de Peer Y."/>
            <person name="Friml J."/>
            <person name="Beilby M."/>
            <person name="Dolan L."/>
            <person name="Kohara Y."/>
            <person name="Sugano S."/>
            <person name="Fujiyama A."/>
            <person name="Delaux P.-M."/>
            <person name="Quint M."/>
            <person name="TheiBen G."/>
            <person name="Hagemann M."/>
            <person name="Harholt J."/>
            <person name="Dunand C."/>
            <person name="Zachgo S."/>
            <person name="Langdale J."/>
            <person name="Maumus F."/>
            <person name="Straeten D.V.D."/>
            <person name="Gould S.B."/>
            <person name="Rensing S.A."/>
        </authorList>
    </citation>
    <scope>NUCLEOTIDE SEQUENCE [LARGE SCALE GENOMIC DNA]</scope>
    <source>
        <strain evidence="6 7">S276</strain>
    </source>
</reference>
<feature type="region of interest" description="Disordered" evidence="4">
    <location>
        <begin position="1"/>
        <end position="21"/>
    </location>
</feature>
<proteinExistence type="predicted"/>
<dbReference type="AlphaFoldDB" id="A0A388JX53"/>
<dbReference type="EMBL" id="BFEA01000028">
    <property type="protein sequence ID" value="GBG62365.1"/>
    <property type="molecule type" value="Genomic_DNA"/>
</dbReference>
<dbReference type="Proteomes" id="UP000265515">
    <property type="component" value="Unassembled WGS sequence"/>
</dbReference>
<keyword evidence="5" id="KW-1133">Transmembrane helix</keyword>
<comment type="subcellular location">
    <subcellularLocation>
        <location evidence="1">Golgi apparatus membrane</location>
        <topology evidence="1">Single-pass type II membrane protein</topology>
    </subcellularLocation>
</comment>
<comment type="caution">
    <text evidence="6">The sequence shown here is derived from an EMBL/GenBank/DDBJ whole genome shotgun (WGS) entry which is preliminary data.</text>
</comment>
<evidence type="ECO:0000256" key="2">
    <source>
        <dbReference type="ARBA" id="ARBA00022676"/>
    </source>
</evidence>